<gene>
    <name evidence="1" type="ORF">HNV11_11855</name>
</gene>
<organism evidence="1 2">
    <name type="scientific">Spirosoma taeanense</name>
    <dbReference type="NCBI Taxonomy" id="2735870"/>
    <lineage>
        <taxon>Bacteria</taxon>
        <taxon>Pseudomonadati</taxon>
        <taxon>Bacteroidota</taxon>
        <taxon>Cytophagia</taxon>
        <taxon>Cytophagales</taxon>
        <taxon>Cytophagaceae</taxon>
        <taxon>Spirosoma</taxon>
    </lineage>
</organism>
<reference evidence="1 2" key="1">
    <citation type="submission" date="2020-05" db="EMBL/GenBank/DDBJ databases">
        <title>Genome sequencing of Spirosoma sp. TS118.</title>
        <authorList>
            <person name="Lee J.-H."/>
            <person name="Jeong S."/>
            <person name="Zhao L."/>
            <person name="Jung J.-H."/>
            <person name="Kim M.-K."/>
            <person name="Lim S."/>
        </authorList>
    </citation>
    <scope>NUCLEOTIDE SEQUENCE [LARGE SCALE GENOMIC DNA]</scope>
    <source>
        <strain evidence="1 2">TS118</strain>
    </source>
</reference>
<dbReference type="AlphaFoldDB" id="A0A6M5Y9S6"/>
<sequence>MKRYSVLYLLQEQYHHIGCTSYAQARTVLQTLLQDSRRTPVGIYDAKTELFEWEPGGQQAYNQASIEEQSRQAEQVITIAQAIRCRKANLPPVHEVQRPVVYA</sequence>
<accession>A0A6M5Y9S6</accession>
<dbReference type="KEGG" id="stae:HNV11_11855"/>
<keyword evidence="2" id="KW-1185">Reference proteome</keyword>
<evidence type="ECO:0000313" key="2">
    <source>
        <dbReference type="Proteomes" id="UP000502756"/>
    </source>
</evidence>
<evidence type="ECO:0000313" key="1">
    <source>
        <dbReference type="EMBL" id="QJW90020.1"/>
    </source>
</evidence>
<name>A0A6M5Y9S6_9BACT</name>
<protein>
    <submittedName>
        <fullName evidence="1">Uncharacterized protein</fullName>
    </submittedName>
</protein>
<dbReference type="Proteomes" id="UP000502756">
    <property type="component" value="Chromosome"/>
</dbReference>
<proteinExistence type="predicted"/>
<dbReference type="RefSeq" id="WP_171739865.1">
    <property type="nucleotide sequence ID" value="NZ_CP053435.1"/>
</dbReference>
<dbReference type="EMBL" id="CP053435">
    <property type="protein sequence ID" value="QJW90020.1"/>
    <property type="molecule type" value="Genomic_DNA"/>
</dbReference>